<reference evidence="2" key="1">
    <citation type="submission" date="2020-11" db="EMBL/GenBank/DDBJ databases">
        <title>Sequencing the genomes of 1000 actinobacteria strains.</title>
        <authorList>
            <person name="Klenk H.-P."/>
        </authorList>
    </citation>
    <scope>NUCLEOTIDE SEQUENCE</scope>
    <source>
        <strain evidence="2">DSM 45356</strain>
    </source>
</reference>
<dbReference type="RefSeq" id="WP_197008037.1">
    <property type="nucleotide sequence ID" value="NZ_BONS01000013.1"/>
</dbReference>
<keyword evidence="3" id="KW-1185">Reference proteome</keyword>
<dbReference type="Gene3D" id="3.40.50.720">
    <property type="entry name" value="NAD(P)-binding Rossmann-like Domain"/>
    <property type="match status" value="1"/>
</dbReference>
<comment type="caution">
    <text evidence="2">The sequence shown here is derived from an EMBL/GenBank/DDBJ whole genome shotgun (WGS) entry which is preliminary data.</text>
</comment>
<accession>A0A8J7GJN5</accession>
<dbReference type="SUPFAM" id="SSF51735">
    <property type="entry name" value="NAD(P)-binding Rossmann-fold domains"/>
    <property type="match status" value="1"/>
</dbReference>
<dbReference type="PANTHER" id="PTHR43355">
    <property type="entry name" value="FLAVIN REDUCTASE (NADPH)"/>
    <property type="match status" value="1"/>
</dbReference>
<dbReference type="AlphaFoldDB" id="A0A8J7GJN5"/>
<proteinExistence type="predicted"/>
<feature type="domain" description="NAD(P)-binding" evidence="1">
    <location>
        <begin position="43"/>
        <end position="176"/>
    </location>
</feature>
<evidence type="ECO:0000313" key="3">
    <source>
        <dbReference type="Proteomes" id="UP000622552"/>
    </source>
</evidence>
<name>A0A8J7GJN5_9ACTN</name>
<dbReference type="Proteomes" id="UP000622552">
    <property type="component" value="Unassembled WGS sequence"/>
</dbReference>
<dbReference type="PANTHER" id="PTHR43355:SF2">
    <property type="entry name" value="FLAVIN REDUCTASE (NADPH)"/>
    <property type="match status" value="1"/>
</dbReference>
<dbReference type="GO" id="GO:0016646">
    <property type="term" value="F:oxidoreductase activity, acting on the CH-NH group of donors, NAD or NADP as acceptor"/>
    <property type="evidence" value="ECO:0007669"/>
    <property type="project" value="TreeGrafter"/>
</dbReference>
<evidence type="ECO:0000313" key="2">
    <source>
        <dbReference type="EMBL" id="MBG6141648.1"/>
    </source>
</evidence>
<sequence length="188" mass="19234">MRIAVIGATGFVGSAIAHEVTARGHQLTALTRSGGFDATDPGDRLDGHDAVIAAVKGDATAAAHALLAAAPARLVFVGGGGSLTTPDGTRLVDLPTFPEQYRKEALDAAAALDVFRAADTEVNWSFVSPPPAHLVPGDKAGGYRAEATDTPLVGADGDSRITTGDLASAILDAVENGTFRHQRFSAAY</sequence>
<gene>
    <name evidence="2" type="ORF">IW245_007842</name>
</gene>
<dbReference type="InterPro" id="IPR036291">
    <property type="entry name" value="NAD(P)-bd_dom_sf"/>
</dbReference>
<protein>
    <submittedName>
        <fullName evidence="2">Putative NADH-flavin reductase</fullName>
    </submittedName>
</protein>
<dbReference type="EMBL" id="JADOUF010000001">
    <property type="protein sequence ID" value="MBG6141648.1"/>
    <property type="molecule type" value="Genomic_DNA"/>
</dbReference>
<dbReference type="Pfam" id="PF13460">
    <property type="entry name" value="NAD_binding_10"/>
    <property type="match status" value="1"/>
</dbReference>
<dbReference type="InterPro" id="IPR016040">
    <property type="entry name" value="NAD(P)-bd_dom"/>
</dbReference>
<dbReference type="InterPro" id="IPR051606">
    <property type="entry name" value="Polyketide_Oxido-like"/>
</dbReference>
<evidence type="ECO:0000259" key="1">
    <source>
        <dbReference type="Pfam" id="PF13460"/>
    </source>
</evidence>
<organism evidence="2 3">
    <name type="scientific">Longispora fulva</name>
    <dbReference type="NCBI Taxonomy" id="619741"/>
    <lineage>
        <taxon>Bacteria</taxon>
        <taxon>Bacillati</taxon>
        <taxon>Actinomycetota</taxon>
        <taxon>Actinomycetes</taxon>
        <taxon>Micromonosporales</taxon>
        <taxon>Micromonosporaceae</taxon>
        <taxon>Longispora</taxon>
    </lineage>
</organism>